<evidence type="ECO:0000256" key="5">
    <source>
        <dbReference type="ARBA" id="ARBA00023242"/>
    </source>
</evidence>
<dbReference type="PRINTS" id="PR01246">
    <property type="entry name" value="RAD1REPAIR"/>
</dbReference>
<gene>
    <name evidence="6" type="ORF">pdam_00008113</name>
</gene>
<dbReference type="EMBL" id="RCHS01001724">
    <property type="protein sequence ID" value="RMX51697.1"/>
    <property type="molecule type" value="Genomic_DNA"/>
</dbReference>
<keyword evidence="4" id="KW-0234">DNA repair</keyword>
<dbReference type="GO" id="GO:0006281">
    <property type="term" value="P:DNA repair"/>
    <property type="evidence" value="ECO:0007669"/>
    <property type="project" value="UniProtKB-KW"/>
</dbReference>
<reference evidence="6 7" key="1">
    <citation type="journal article" date="2018" name="Sci. Rep.">
        <title>Comparative analysis of the Pocillopora damicornis genome highlights role of immune system in coral evolution.</title>
        <authorList>
            <person name="Cunning R."/>
            <person name="Bay R.A."/>
            <person name="Gillette P."/>
            <person name="Baker A.C."/>
            <person name="Traylor-Knowles N."/>
        </authorList>
    </citation>
    <scope>NUCLEOTIDE SEQUENCE [LARGE SCALE GENOMIC DNA]</scope>
    <source>
        <strain evidence="6">RSMAS</strain>
        <tissue evidence="6">Whole animal</tissue>
    </source>
</reference>
<dbReference type="CDD" id="cd00577">
    <property type="entry name" value="PCNA"/>
    <property type="match status" value="1"/>
</dbReference>
<dbReference type="Pfam" id="PF02144">
    <property type="entry name" value="Rad1"/>
    <property type="match status" value="1"/>
</dbReference>
<protein>
    <recommendedName>
        <fullName evidence="8">Cell cycle checkpoint protein RAD1</fullName>
    </recommendedName>
</protein>
<dbReference type="InterPro" id="IPR003011">
    <property type="entry name" value="Cell_cycle_checkpoint_Rad1"/>
</dbReference>
<proteinExistence type="inferred from homology"/>
<dbReference type="PANTHER" id="PTHR10870">
    <property type="entry name" value="CELL CYCLE CHECKPOINT PROTEIN RAD1"/>
    <property type="match status" value="1"/>
</dbReference>
<dbReference type="Proteomes" id="UP000275408">
    <property type="component" value="Unassembled WGS sequence"/>
</dbReference>
<dbReference type="OrthoDB" id="337581at2759"/>
<dbReference type="Gene3D" id="3.70.10.10">
    <property type="match status" value="1"/>
</dbReference>
<evidence type="ECO:0000256" key="4">
    <source>
        <dbReference type="ARBA" id="ARBA00023204"/>
    </source>
</evidence>
<dbReference type="PRINTS" id="PR01245">
    <property type="entry name" value="RAD1REC1"/>
</dbReference>
<evidence type="ECO:0000313" key="7">
    <source>
        <dbReference type="Proteomes" id="UP000275408"/>
    </source>
</evidence>
<dbReference type="STRING" id="46731.A0A3M6UDD3"/>
<keyword evidence="3" id="KW-0227">DNA damage</keyword>
<keyword evidence="7" id="KW-1185">Reference proteome</keyword>
<dbReference type="InterPro" id="IPR003021">
    <property type="entry name" value="Rad1_Rec1_Rad17"/>
</dbReference>
<keyword evidence="5" id="KW-0539">Nucleus</keyword>
<comment type="similarity">
    <text evidence="2">Belongs to the rad1 family.</text>
</comment>
<evidence type="ECO:0000256" key="3">
    <source>
        <dbReference type="ARBA" id="ARBA00022763"/>
    </source>
</evidence>
<evidence type="ECO:0000313" key="6">
    <source>
        <dbReference type="EMBL" id="RMX51697.1"/>
    </source>
</evidence>
<evidence type="ECO:0008006" key="8">
    <source>
        <dbReference type="Google" id="ProtNLM"/>
    </source>
</evidence>
<organism evidence="6 7">
    <name type="scientific">Pocillopora damicornis</name>
    <name type="common">Cauliflower coral</name>
    <name type="synonym">Millepora damicornis</name>
    <dbReference type="NCBI Taxonomy" id="46731"/>
    <lineage>
        <taxon>Eukaryota</taxon>
        <taxon>Metazoa</taxon>
        <taxon>Cnidaria</taxon>
        <taxon>Anthozoa</taxon>
        <taxon>Hexacorallia</taxon>
        <taxon>Scleractinia</taxon>
        <taxon>Astrocoeniina</taxon>
        <taxon>Pocilloporidae</taxon>
        <taxon>Pocillopora</taxon>
    </lineage>
</organism>
<evidence type="ECO:0000256" key="1">
    <source>
        <dbReference type="ARBA" id="ARBA00004123"/>
    </source>
</evidence>
<dbReference type="AlphaFoldDB" id="A0A3M6UDD3"/>
<dbReference type="PANTHER" id="PTHR10870:SF0">
    <property type="entry name" value="CELL CYCLE CHECKPOINT PROTEIN RAD1"/>
    <property type="match status" value="1"/>
</dbReference>
<comment type="subcellular location">
    <subcellularLocation>
        <location evidence="1">Nucleus</location>
    </subcellularLocation>
</comment>
<dbReference type="SUPFAM" id="SSF55979">
    <property type="entry name" value="DNA clamp"/>
    <property type="match status" value="1"/>
</dbReference>
<name>A0A3M6UDD3_POCDA</name>
<sequence>MSRLTQQSSDDNRYILVAKLDNARNLLNVLRAVYFKESATCFVSSNGIKVTVEDAKCVQANAFVQRGIFQEFVFKEESATFRINLNILLECLNIFGSSKDTRTCTAMKMCYAGYGSPLILTLEEGGILTDCSIQTQEPDETLDFDFSGADVLNKIIMKSECLKEAFSELDMTSEVLQILMSPDNPYFRLSTFGYAGSTHVRFDDLSLSMSYSVFTPQQESDFPKDSDMVESFECQQTQTNRISLLKPSTKALQLSSKISIRMDGRGFLSMQYMIVNEDGQVCFVEYLCAPDEEVDEEDEDELH</sequence>
<accession>A0A3M6UDD3</accession>
<dbReference type="GO" id="GO:0000077">
    <property type="term" value="P:DNA damage checkpoint signaling"/>
    <property type="evidence" value="ECO:0007669"/>
    <property type="project" value="InterPro"/>
</dbReference>
<evidence type="ECO:0000256" key="2">
    <source>
        <dbReference type="ARBA" id="ARBA00010991"/>
    </source>
</evidence>
<comment type="caution">
    <text evidence="6">The sequence shown here is derived from an EMBL/GenBank/DDBJ whole genome shotgun (WGS) entry which is preliminary data.</text>
</comment>
<dbReference type="GO" id="GO:0030896">
    <property type="term" value="C:checkpoint clamp complex"/>
    <property type="evidence" value="ECO:0007669"/>
    <property type="project" value="TreeGrafter"/>
</dbReference>
<dbReference type="InterPro" id="IPR046938">
    <property type="entry name" value="DNA_clamp_sf"/>
</dbReference>